<dbReference type="Pfam" id="PF26639">
    <property type="entry name" value="Het-6_barrel"/>
    <property type="match status" value="1"/>
</dbReference>
<feature type="domain" description="Heterokaryon incompatibility" evidence="2">
    <location>
        <begin position="81"/>
        <end position="244"/>
    </location>
</feature>
<protein>
    <recommendedName>
        <fullName evidence="2">Heterokaryon incompatibility domain-containing protein</fullName>
    </recommendedName>
</protein>
<dbReference type="InterPro" id="IPR010730">
    <property type="entry name" value="HET"/>
</dbReference>
<dbReference type="CDD" id="cd00201">
    <property type="entry name" value="WW"/>
    <property type="match status" value="1"/>
</dbReference>
<proteinExistence type="predicted"/>
<dbReference type="Proteomes" id="UP001187682">
    <property type="component" value="Unassembled WGS sequence"/>
</dbReference>
<evidence type="ECO:0000313" key="4">
    <source>
        <dbReference type="Proteomes" id="UP001187682"/>
    </source>
</evidence>
<dbReference type="PANTHER" id="PTHR24148:SF64">
    <property type="entry name" value="HETEROKARYON INCOMPATIBILITY DOMAIN-CONTAINING PROTEIN"/>
    <property type="match status" value="1"/>
</dbReference>
<evidence type="ECO:0000313" key="3">
    <source>
        <dbReference type="EMBL" id="SPO03249.1"/>
    </source>
</evidence>
<evidence type="ECO:0000256" key="1">
    <source>
        <dbReference type="SAM" id="MobiDB-lite"/>
    </source>
</evidence>
<accession>A0AAE8N0Q3</accession>
<feature type="compositionally biased region" description="Pro residues" evidence="1">
    <location>
        <begin position="24"/>
        <end position="37"/>
    </location>
</feature>
<dbReference type="AlphaFoldDB" id="A0AAE8N0Q3"/>
<organism evidence="3 4">
    <name type="scientific">Cephalotrichum gorgonifer</name>
    <dbReference type="NCBI Taxonomy" id="2041049"/>
    <lineage>
        <taxon>Eukaryota</taxon>
        <taxon>Fungi</taxon>
        <taxon>Dikarya</taxon>
        <taxon>Ascomycota</taxon>
        <taxon>Pezizomycotina</taxon>
        <taxon>Sordariomycetes</taxon>
        <taxon>Hypocreomycetidae</taxon>
        <taxon>Microascales</taxon>
        <taxon>Microascaceae</taxon>
        <taxon>Cephalotrichum</taxon>
    </lineage>
</organism>
<keyword evidence="4" id="KW-1185">Reference proteome</keyword>
<dbReference type="EMBL" id="ONZQ02000008">
    <property type="protein sequence ID" value="SPO03249.1"/>
    <property type="molecule type" value="Genomic_DNA"/>
</dbReference>
<dbReference type="InterPro" id="IPR001202">
    <property type="entry name" value="WW_dom"/>
</dbReference>
<sequence>MDSGTDTPPPLPPRRPHLSSPSSALPPPRPPRPPRPNYHPVYRPLSDNGEIRLLLLHPAPSLEAPIECSLRHAFLSSHPRFEAVSYTWGTKGSGGNILLDGYPFGINENAEAALRRLRLPVETRWLWMDAICLNQDDYVEKNIHVPLMGAVYEKADQVLAWLGEVKDGMLGTLLSTVKNRNRFTNEISFSMKTWIDTYKHRSHLIRRDNLLNFNDSYLVEEIRFGEVRELLTRPWFTRGWIIQEAVVAKKLLLVCGPEVFEWDILRVMVSALTDDFGLGDTYNVLRCPEEPAIRARFHLINDLRSAWIKSRDEIRLVTVLFGFRGLQTTDPRDHIYAFLGLLREAGGSLIIPEYRSSPSEIYTDVAQTIIDHTKSLDILSCVREWRGVGTEVQKVYAYSCYDQTKYHDLNCWLQRDNDKKLRQSWGLLPPGWERVAVEGVDSGKCYYYDHNTGLKQDFSPMMSLPPQKPRHPVEYRICPEGWSKTWDNLGRSIVWYDPNNTHRQQQEQEKQRVIESDQGAHDELLALPSWVPNWALKTHLDPDLLVSWLPGGKPRYCADGGLEAVYTFPDARTIGLEGAYFDHIDAVGAAWHPETPAASMLRRVGDVRESWVPLVTATPAVPDCPYRGLKRGREDAMLLTHLGDDARHTEEGESYLDMVRCWLNAEKKYYAGPDVTELANMRLWTAMSVVGKDVMQTVRTPVREYEGSMKDPYERCVERIHWATSHRAMFTTKTGYMGLAPWNAKAGDWICVLKGGKTPFLLRPRDDDDVSFSLVGEVFVQGIMNGGALGPETPMREFYIR</sequence>
<dbReference type="Gene3D" id="2.20.70.10">
    <property type="match status" value="1"/>
</dbReference>
<dbReference type="Pfam" id="PF06985">
    <property type="entry name" value="HET"/>
    <property type="match status" value="1"/>
</dbReference>
<name>A0AAE8N0Q3_9PEZI</name>
<gene>
    <name evidence="3" type="ORF">DNG_05931</name>
</gene>
<comment type="caution">
    <text evidence="3">The sequence shown here is derived from an EMBL/GenBank/DDBJ whole genome shotgun (WGS) entry which is preliminary data.</text>
</comment>
<evidence type="ECO:0000259" key="2">
    <source>
        <dbReference type="Pfam" id="PF06985"/>
    </source>
</evidence>
<reference evidence="3" key="1">
    <citation type="submission" date="2018-03" db="EMBL/GenBank/DDBJ databases">
        <authorList>
            <person name="Guldener U."/>
        </authorList>
    </citation>
    <scope>NUCLEOTIDE SEQUENCE</scope>
</reference>
<dbReference type="PANTHER" id="PTHR24148">
    <property type="entry name" value="ANKYRIN REPEAT DOMAIN-CONTAINING PROTEIN 39 HOMOLOG-RELATED"/>
    <property type="match status" value="1"/>
</dbReference>
<feature type="region of interest" description="Disordered" evidence="1">
    <location>
        <begin position="1"/>
        <end position="42"/>
    </location>
</feature>
<dbReference type="InterPro" id="IPR052895">
    <property type="entry name" value="HetReg/Transcr_Mod"/>
</dbReference>